<comment type="similarity">
    <text evidence="2">Belongs to the methyltransferase superfamily.</text>
</comment>
<dbReference type="HOGENOM" id="CLU_1216619_0_0_1"/>
<dbReference type="InterPro" id="IPR004159">
    <property type="entry name" value="Put_SAM_MeTrfase"/>
</dbReference>
<dbReference type="GO" id="GO:0032259">
    <property type="term" value="P:methylation"/>
    <property type="evidence" value="ECO:0007669"/>
    <property type="project" value="UniProtKB-KW"/>
</dbReference>
<keyword evidence="2" id="KW-0735">Signal-anchor</keyword>
<dbReference type="EMBL" id="HG670306">
    <property type="protein sequence ID" value="CDM81295.1"/>
    <property type="molecule type" value="Genomic_DNA"/>
</dbReference>
<organism evidence="3">
    <name type="scientific">Triticum aestivum</name>
    <name type="common">Wheat</name>
    <dbReference type="NCBI Taxonomy" id="4565"/>
    <lineage>
        <taxon>Eukaryota</taxon>
        <taxon>Viridiplantae</taxon>
        <taxon>Streptophyta</taxon>
        <taxon>Embryophyta</taxon>
        <taxon>Tracheophyta</taxon>
        <taxon>Spermatophyta</taxon>
        <taxon>Magnoliopsida</taxon>
        <taxon>Liliopsida</taxon>
        <taxon>Poales</taxon>
        <taxon>Poaceae</taxon>
        <taxon>BOP clade</taxon>
        <taxon>Pooideae</taxon>
        <taxon>Triticodae</taxon>
        <taxon>Triticeae</taxon>
        <taxon>Triticinae</taxon>
        <taxon>Triticum</taxon>
    </lineage>
</organism>
<sequence length="228" mass="24403">MGLFVDCRVGRRVSSASRSRALSPWPPHFQQLPYDHYDRVLGVAVEFGGLPSCLARVVLFSINEAASAQRQKDGESGAFVLQFAGDWSAAQLGGPCGSASFSLDAIQVLPASVAPERVSVVPGGSGSAMKHDDDKWKAATKHYKALLPALWSDKVRNVMDMSTIYGGFTASLVKDPVCVMNVVSSYGPYSLGIVYDRGLIGTNPHITSSPNCILLAVRCLAFPLLELN</sequence>
<name>A0A077RVV9_WHEAT</name>
<dbReference type="GO" id="GO:0008168">
    <property type="term" value="F:methyltransferase activity"/>
    <property type="evidence" value="ECO:0007669"/>
    <property type="project" value="UniProtKB-UniRule"/>
</dbReference>
<evidence type="ECO:0000313" key="3">
    <source>
        <dbReference type="EMBL" id="CDM81295.1"/>
    </source>
</evidence>
<evidence type="ECO:0000256" key="1">
    <source>
        <dbReference type="ARBA" id="ARBA00022603"/>
    </source>
</evidence>
<dbReference type="AlphaFoldDB" id="A0A077RVV9"/>
<keyword evidence="1 2" id="KW-0489">Methyltransferase</keyword>
<protein>
    <recommendedName>
        <fullName evidence="2">Methyltransferase</fullName>
        <ecNumber evidence="2">2.1.1.-</ecNumber>
    </recommendedName>
</protein>
<dbReference type="EC" id="2.1.1.-" evidence="2"/>
<evidence type="ECO:0000256" key="2">
    <source>
        <dbReference type="RuleBase" id="RU366043"/>
    </source>
</evidence>
<accession>A0A077RVV9</accession>
<dbReference type="PANTHER" id="PTHR10108:SF984">
    <property type="entry name" value="METHYLTRANSFERASE PMT21-RELATED"/>
    <property type="match status" value="1"/>
</dbReference>
<keyword evidence="2" id="KW-0325">Glycoprotein</keyword>
<reference evidence="3" key="1">
    <citation type="journal article" date="2014" name="Science">
        <title>Structural and functional partitioning of bread wheat chromosome 3B.</title>
        <authorList>
            <person name="Choulet F."/>
            <person name="Alberti A."/>
            <person name="Theil S."/>
            <person name="Glover N."/>
            <person name="Barbe V."/>
            <person name="Daron J."/>
            <person name="Pingault L."/>
            <person name="Sourdille P."/>
            <person name="Couloux A."/>
            <person name="Paux E."/>
            <person name="Leroy P."/>
            <person name="Mangenot S."/>
            <person name="Guilhot N."/>
            <person name="Le Gouis J."/>
            <person name="Balfourier F."/>
            <person name="Alaux M."/>
            <person name="Jamilloux V."/>
            <person name="Poulain J."/>
            <person name="Durand C."/>
            <person name="Bellec A."/>
            <person name="Gaspin C."/>
            <person name="Safar J."/>
            <person name="Dolezel J."/>
            <person name="Rogers J."/>
            <person name="Vandepoele K."/>
            <person name="Aury J.M."/>
            <person name="Mayer K."/>
            <person name="Berges H."/>
            <person name="Quesneville H."/>
            <person name="Wincker P."/>
            <person name="Feuillet C."/>
        </authorList>
    </citation>
    <scope>NUCLEOTIDE SEQUENCE</scope>
</reference>
<comment type="subcellular location">
    <subcellularLocation>
        <location evidence="2">Membrane</location>
        <topology evidence="2">Single-pass type II membrane protein</topology>
    </subcellularLocation>
</comment>
<keyword evidence="2" id="KW-0808">Transferase</keyword>
<dbReference type="GO" id="GO:0016020">
    <property type="term" value="C:membrane"/>
    <property type="evidence" value="ECO:0007669"/>
    <property type="project" value="UniProtKB-SubCell"/>
</dbReference>
<gene>
    <name evidence="3" type="ORF">TRAES_3BF020100100CFD_c1</name>
</gene>
<dbReference type="PANTHER" id="PTHR10108">
    <property type="entry name" value="SAM-DEPENDENT METHYLTRANSFERASE"/>
    <property type="match status" value="1"/>
</dbReference>
<proteinExistence type="inferred from homology"/>
<dbReference type="Pfam" id="PF03141">
    <property type="entry name" value="Methyltransf_29"/>
    <property type="match status" value="1"/>
</dbReference>
<keyword evidence="2" id="KW-0812">Transmembrane</keyword>